<evidence type="ECO:0000256" key="1">
    <source>
        <dbReference type="SAM" id="MobiDB-lite"/>
    </source>
</evidence>
<accession>A0AAJ0G061</accession>
<feature type="region of interest" description="Disordered" evidence="1">
    <location>
        <begin position="131"/>
        <end position="173"/>
    </location>
</feature>
<comment type="caution">
    <text evidence="4">The sequence shown here is derived from an EMBL/GenBank/DDBJ whole genome shotgun (WGS) entry which is preliminary data.</text>
</comment>
<gene>
    <name evidence="4" type="ORF">QQS21_003961</name>
</gene>
<evidence type="ECO:0000259" key="3">
    <source>
        <dbReference type="Pfam" id="PF24808"/>
    </source>
</evidence>
<keyword evidence="5" id="KW-1185">Reference proteome</keyword>
<sequence length="196" mass="20417">MRSSAAFVALAIASVQAQTTNKNYTSELDMTIDPNSVAPTLRATWCQGQTNTCGLLCNNAADSNICTEADLKWNCTCSSNSSMPGIQYYKQTMPFYICTKLHEQCITANVGNQRGQESCNKDILALCATNDPPKGPVKDSGDASTTSSASAPTGSSDSGRNGPVTSTTSHAFAGPTLAPVGSGAFVAAMGMMAYML</sequence>
<evidence type="ECO:0000313" key="4">
    <source>
        <dbReference type="EMBL" id="KAK2603837.1"/>
    </source>
</evidence>
<feature type="compositionally biased region" description="Low complexity" evidence="1">
    <location>
        <begin position="142"/>
        <end position="159"/>
    </location>
</feature>
<keyword evidence="2" id="KW-0732">Signal</keyword>
<organism evidence="4 5">
    <name type="scientific">Conoideocrella luteorostrata</name>
    <dbReference type="NCBI Taxonomy" id="1105319"/>
    <lineage>
        <taxon>Eukaryota</taxon>
        <taxon>Fungi</taxon>
        <taxon>Dikarya</taxon>
        <taxon>Ascomycota</taxon>
        <taxon>Pezizomycotina</taxon>
        <taxon>Sordariomycetes</taxon>
        <taxon>Hypocreomycetidae</taxon>
        <taxon>Hypocreales</taxon>
        <taxon>Clavicipitaceae</taxon>
        <taxon>Conoideocrella</taxon>
    </lineage>
</organism>
<dbReference type="EMBL" id="JASWJB010000055">
    <property type="protein sequence ID" value="KAK2603837.1"/>
    <property type="molecule type" value="Genomic_DNA"/>
</dbReference>
<dbReference type="Pfam" id="PF24808">
    <property type="entry name" value="DUF7707"/>
    <property type="match status" value="1"/>
</dbReference>
<feature type="domain" description="DUF7707" evidence="3">
    <location>
        <begin position="30"/>
        <end position="132"/>
    </location>
</feature>
<dbReference type="InterPro" id="IPR056124">
    <property type="entry name" value="DUF7707"/>
</dbReference>
<evidence type="ECO:0000256" key="2">
    <source>
        <dbReference type="SAM" id="SignalP"/>
    </source>
</evidence>
<reference evidence="4" key="1">
    <citation type="submission" date="2023-06" db="EMBL/GenBank/DDBJ databases">
        <title>Conoideocrella luteorostrata (Hypocreales: Clavicipitaceae), a potential biocontrol fungus for elongate hemlock scale in United States Christmas tree production areas.</title>
        <authorList>
            <person name="Barrett H."/>
            <person name="Lovett B."/>
            <person name="Macias A.M."/>
            <person name="Stajich J.E."/>
            <person name="Kasson M.T."/>
        </authorList>
    </citation>
    <scope>NUCLEOTIDE SEQUENCE</scope>
    <source>
        <strain evidence="4">ARSEF 14590</strain>
    </source>
</reference>
<protein>
    <recommendedName>
        <fullName evidence="3">DUF7707 domain-containing protein</fullName>
    </recommendedName>
</protein>
<feature type="signal peptide" evidence="2">
    <location>
        <begin position="1"/>
        <end position="17"/>
    </location>
</feature>
<feature type="chain" id="PRO_5042553936" description="DUF7707 domain-containing protein" evidence="2">
    <location>
        <begin position="18"/>
        <end position="196"/>
    </location>
</feature>
<evidence type="ECO:0000313" key="5">
    <source>
        <dbReference type="Proteomes" id="UP001251528"/>
    </source>
</evidence>
<proteinExistence type="predicted"/>
<name>A0AAJ0G061_9HYPO</name>
<dbReference type="PANTHER" id="PTHR38118:SF3">
    <property type="entry name" value="ANCHORED CELL WALL PROTEIN 11"/>
    <property type="match status" value="1"/>
</dbReference>
<dbReference type="AlphaFoldDB" id="A0AAJ0G061"/>
<dbReference type="Proteomes" id="UP001251528">
    <property type="component" value="Unassembled WGS sequence"/>
</dbReference>
<dbReference type="PANTHER" id="PTHR38118">
    <property type="entry name" value="ANCHORED CELL WALL PROTEIN 11-RELATED"/>
    <property type="match status" value="1"/>
</dbReference>